<gene>
    <name evidence="1" type="ORF">BDP27DRAFT_1439346</name>
</gene>
<keyword evidence="2" id="KW-1185">Reference proteome</keyword>
<dbReference type="AlphaFoldDB" id="A0A9P5P5Z8"/>
<protein>
    <submittedName>
        <fullName evidence="1">Uncharacterized protein</fullName>
    </submittedName>
</protein>
<dbReference type="Proteomes" id="UP000772434">
    <property type="component" value="Unassembled WGS sequence"/>
</dbReference>
<reference evidence="1" key="1">
    <citation type="submission" date="2020-11" db="EMBL/GenBank/DDBJ databases">
        <authorList>
            <consortium name="DOE Joint Genome Institute"/>
            <person name="Ahrendt S."/>
            <person name="Riley R."/>
            <person name="Andreopoulos W."/>
            <person name="Labutti K."/>
            <person name="Pangilinan J."/>
            <person name="Ruiz-Duenas F.J."/>
            <person name="Barrasa J.M."/>
            <person name="Sanchez-Garcia M."/>
            <person name="Camarero S."/>
            <person name="Miyauchi S."/>
            <person name="Serrano A."/>
            <person name="Linde D."/>
            <person name="Babiker R."/>
            <person name="Drula E."/>
            <person name="Ayuso-Fernandez I."/>
            <person name="Pacheco R."/>
            <person name="Padilla G."/>
            <person name="Ferreira P."/>
            <person name="Barriuso J."/>
            <person name="Kellner H."/>
            <person name="Castanera R."/>
            <person name="Alfaro M."/>
            <person name="Ramirez L."/>
            <person name="Pisabarro A.G."/>
            <person name="Kuo A."/>
            <person name="Tritt A."/>
            <person name="Lipzen A."/>
            <person name="He G."/>
            <person name="Yan M."/>
            <person name="Ng V."/>
            <person name="Cullen D."/>
            <person name="Martin F."/>
            <person name="Rosso M.-N."/>
            <person name="Henrissat B."/>
            <person name="Hibbett D."/>
            <person name="Martinez A.T."/>
            <person name="Grigoriev I.V."/>
        </authorList>
    </citation>
    <scope>NUCLEOTIDE SEQUENCE</scope>
    <source>
        <strain evidence="1">AH 40177</strain>
    </source>
</reference>
<accession>A0A9P5P5Z8</accession>
<evidence type="ECO:0000313" key="1">
    <source>
        <dbReference type="EMBL" id="KAF9021106.1"/>
    </source>
</evidence>
<name>A0A9P5P5Z8_9AGAR</name>
<evidence type="ECO:0000313" key="2">
    <source>
        <dbReference type="Proteomes" id="UP000772434"/>
    </source>
</evidence>
<dbReference type="OrthoDB" id="3068011at2759"/>
<organism evidence="1 2">
    <name type="scientific">Rhodocollybia butyracea</name>
    <dbReference type="NCBI Taxonomy" id="206335"/>
    <lineage>
        <taxon>Eukaryota</taxon>
        <taxon>Fungi</taxon>
        <taxon>Dikarya</taxon>
        <taxon>Basidiomycota</taxon>
        <taxon>Agaricomycotina</taxon>
        <taxon>Agaricomycetes</taxon>
        <taxon>Agaricomycetidae</taxon>
        <taxon>Agaricales</taxon>
        <taxon>Marasmiineae</taxon>
        <taxon>Omphalotaceae</taxon>
        <taxon>Rhodocollybia</taxon>
    </lineage>
</organism>
<comment type="caution">
    <text evidence="1">The sequence shown here is derived from an EMBL/GenBank/DDBJ whole genome shotgun (WGS) entry which is preliminary data.</text>
</comment>
<sequence>MITSDRKQSQTSHRFKAFEELKNSPDVPLLPLPNLQVFLEDSAARRNITHDPTFNTILTQIKLVLYHLIASEGAFTDIRYIIEKIIQNVEAAKAALGRRLGSNREFVRQDLCNFLQRDTPAIIFKSTVLQSWNWGFVNKGEEVGAAENELFLSMDLMQALQNPATQDLLNISQDLLDQQKLRLSVLWKITFMHELMHATTKYFLSPEVITPNIPGLEGDGEGHGEAGWSLENWYLGYKLEAIWMKEDVEKPH</sequence>
<proteinExistence type="predicted"/>
<dbReference type="EMBL" id="JADNRY010001106">
    <property type="protein sequence ID" value="KAF9021106.1"/>
    <property type="molecule type" value="Genomic_DNA"/>
</dbReference>